<dbReference type="GO" id="GO:0000041">
    <property type="term" value="P:transition metal ion transport"/>
    <property type="evidence" value="ECO:0007669"/>
    <property type="project" value="InterPro"/>
</dbReference>
<keyword evidence="5 7" id="KW-1133">Transmembrane helix</keyword>
<keyword evidence="10" id="KW-1185">Reference proteome</keyword>
<feature type="transmembrane region" description="Helical" evidence="7">
    <location>
        <begin position="72"/>
        <end position="97"/>
    </location>
</feature>
<feature type="domain" description="PDGLE" evidence="8">
    <location>
        <begin position="247"/>
        <end position="340"/>
    </location>
</feature>
<dbReference type="NCBIfam" id="NF008873">
    <property type="entry name" value="PRK11909.1"/>
    <property type="match status" value="1"/>
</dbReference>
<dbReference type="EMBL" id="SNXZ01000001">
    <property type="protein sequence ID" value="TDQ04649.1"/>
    <property type="molecule type" value="Genomic_DNA"/>
</dbReference>
<feature type="transmembrane region" description="Helical" evidence="7">
    <location>
        <begin position="242"/>
        <end position="262"/>
    </location>
</feature>
<keyword evidence="2" id="KW-0813">Transport</keyword>
<dbReference type="Pfam" id="PF13190">
    <property type="entry name" value="PDGLE"/>
    <property type="match status" value="1"/>
</dbReference>
<dbReference type="Proteomes" id="UP000295444">
    <property type="component" value="Unassembled WGS sequence"/>
</dbReference>
<sequence>MHIPDGYLSPQTCIAGFAVAVPTLALAARRVRTVVRTRHVPTLALFSAMCFLVMMFNIPIPDGTTAHAVGGGIIAIILGPWAAMIAVTVALAFQALLFGDGGVLAFGVNVVNMAIALPLVAYGLYKLISGSSALSSPRRILGAALGGYVGLNVSALLTGIELGIQPGLFHDASGAPLYSPYSLGQAIPAMLLAHLVVAGFAEGALSGGVLAYLQRANQPLLKLNHPDVPVDHERTTRKVRPIAVAGIAVGIMALLTPIGLLAPGGAFGEDAPADLDLGKVNLQAIPEGLNKYNGFWHNALFDGYDFGGDAHPWLGYLVSAVVGIAVVGLVVFLVGKLIARFTRHDVEAGVAR</sequence>
<dbReference type="InterPro" id="IPR025937">
    <property type="entry name" value="PDGLE_dom"/>
</dbReference>
<feature type="transmembrane region" description="Helical" evidence="7">
    <location>
        <begin position="313"/>
        <end position="334"/>
    </location>
</feature>
<evidence type="ECO:0000256" key="6">
    <source>
        <dbReference type="ARBA" id="ARBA00023136"/>
    </source>
</evidence>
<keyword evidence="6 7" id="KW-0472">Membrane</keyword>
<comment type="caution">
    <text evidence="9">The sequence shown here is derived from an EMBL/GenBank/DDBJ whole genome shotgun (WGS) entry which is preliminary data.</text>
</comment>
<dbReference type="InterPro" id="IPR002751">
    <property type="entry name" value="CbiM/NikMN"/>
</dbReference>
<gene>
    <name evidence="9" type="ORF">EV186_101603</name>
</gene>
<keyword evidence="3" id="KW-1003">Cell membrane</keyword>
<reference evidence="9 10" key="1">
    <citation type="submission" date="2019-03" db="EMBL/GenBank/DDBJ databases">
        <title>Genomic Encyclopedia of Type Strains, Phase IV (KMG-IV): sequencing the most valuable type-strain genomes for metagenomic binning, comparative biology and taxonomic classification.</title>
        <authorList>
            <person name="Goeker M."/>
        </authorList>
    </citation>
    <scope>NUCLEOTIDE SEQUENCE [LARGE SCALE GENOMIC DNA]</scope>
    <source>
        <strain evidence="9 10">DSM 45361</strain>
    </source>
</reference>
<dbReference type="OrthoDB" id="5395048at2"/>
<feature type="transmembrane region" description="Helical" evidence="7">
    <location>
        <begin position="186"/>
        <end position="213"/>
    </location>
</feature>
<feature type="transmembrane region" description="Helical" evidence="7">
    <location>
        <begin position="140"/>
        <end position="160"/>
    </location>
</feature>
<protein>
    <submittedName>
        <fullName evidence="9">Cobalt/nickel transport system permease protein</fullName>
    </submittedName>
</protein>
<evidence type="ECO:0000313" key="10">
    <source>
        <dbReference type="Proteomes" id="UP000295444"/>
    </source>
</evidence>
<accession>A0A4R6SKP8</accession>
<feature type="transmembrane region" description="Helical" evidence="7">
    <location>
        <begin position="43"/>
        <end position="60"/>
    </location>
</feature>
<evidence type="ECO:0000256" key="4">
    <source>
        <dbReference type="ARBA" id="ARBA00022692"/>
    </source>
</evidence>
<dbReference type="GO" id="GO:0005886">
    <property type="term" value="C:plasma membrane"/>
    <property type="evidence" value="ECO:0007669"/>
    <property type="project" value="UniProtKB-SubCell"/>
</dbReference>
<name>A0A4R6SKP8_LABRH</name>
<proteinExistence type="predicted"/>
<dbReference type="AlphaFoldDB" id="A0A4R6SKP8"/>
<dbReference type="Pfam" id="PF01891">
    <property type="entry name" value="CbiM"/>
    <property type="match status" value="1"/>
</dbReference>
<organism evidence="9 10">
    <name type="scientific">Labedaea rhizosphaerae</name>
    <dbReference type="NCBI Taxonomy" id="598644"/>
    <lineage>
        <taxon>Bacteria</taxon>
        <taxon>Bacillati</taxon>
        <taxon>Actinomycetota</taxon>
        <taxon>Actinomycetes</taxon>
        <taxon>Pseudonocardiales</taxon>
        <taxon>Pseudonocardiaceae</taxon>
        <taxon>Labedaea</taxon>
    </lineage>
</organism>
<dbReference type="Gene3D" id="1.10.1760.20">
    <property type="match status" value="1"/>
</dbReference>
<evidence type="ECO:0000256" key="5">
    <source>
        <dbReference type="ARBA" id="ARBA00022989"/>
    </source>
</evidence>
<evidence type="ECO:0000256" key="7">
    <source>
        <dbReference type="SAM" id="Phobius"/>
    </source>
</evidence>
<evidence type="ECO:0000256" key="3">
    <source>
        <dbReference type="ARBA" id="ARBA00022475"/>
    </source>
</evidence>
<dbReference type="RefSeq" id="WP_133847524.1">
    <property type="nucleotide sequence ID" value="NZ_SNXZ01000001.1"/>
</dbReference>
<feature type="transmembrane region" description="Helical" evidence="7">
    <location>
        <begin position="103"/>
        <end position="128"/>
    </location>
</feature>
<evidence type="ECO:0000259" key="8">
    <source>
        <dbReference type="Pfam" id="PF13190"/>
    </source>
</evidence>
<evidence type="ECO:0000256" key="2">
    <source>
        <dbReference type="ARBA" id="ARBA00022448"/>
    </source>
</evidence>
<dbReference type="PANTHER" id="PTHR34229:SF1">
    <property type="entry name" value="METAL TRANSPORT PROTEIN HI_1621-RELATED"/>
    <property type="match status" value="1"/>
</dbReference>
<dbReference type="PANTHER" id="PTHR34229">
    <property type="entry name" value="METAL TRANSPORT PROTEIN HI_1621-RELATED"/>
    <property type="match status" value="1"/>
</dbReference>
<evidence type="ECO:0000256" key="1">
    <source>
        <dbReference type="ARBA" id="ARBA00004651"/>
    </source>
</evidence>
<evidence type="ECO:0000313" key="9">
    <source>
        <dbReference type="EMBL" id="TDQ04649.1"/>
    </source>
</evidence>
<keyword evidence="4 7" id="KW-0812">Transmembrane</keyword>
<comment type="subcellular location">
    <subcellularLocation>
        <location evidence="1">Cell membrane</location>
        <topology evidence="1">Multi-pass membrane protein</topology>
    </subcellularLocation>
</comment>